<proteinExistence type="inferred from homology"/>
<evidence type="ECO:0000256" key="8">
    <source>
        <dbReference type="SAM" id="Phobius"/>
    </source>
</evidence>
<evidence type="ECO:0000256" key="1">
    <source>
        <dbReference type="ARBA" id="ARBA00004167"/>
    </source>
</evidence>
<protein>
    <recommendedName>
        <fullName evidence="13">Trichome birefringence-like N-terminal domain-containing protein</fullName>
    </recommendedName>
</protein>
<gene>
    <name evidence="11" type="ORF">KP509_34G064500</name>
</gene>
<keyword evidence="4" id="KW-0735">Signal-anchor</keyword>
<dbReference type="Pfam" id="PF13839">
    <property type="entry name" value="PC-Esterase"/>
    <property type="match status" value="1"/>
</dbReference>
<dbReference type="GO" id="GO:0016413">
    <property type="term" value="F:O-acetyltransferase activity"/>
    <property type="evidence" value="ECO:0007669"/>
    <property type="project" value="InterPro"/>
</dbReference>
<comment type="caution">
    <text evidence="11">The sequence shown here is derived from an EMBL/GenBank/DDBJ whole genome shotgun (WGS) entry which is preliminary data.</text>
</comment>
<evidence type="ECO:0000256" key="3">
    <source>
        <dbReference type="ARBA" id="ARBA00022692"/>
    </source>
</evidence>
<evidence type="ECO:0000313" key="11">
    <source>
        <dbReference type="EMBL" id="KAH7284651.1"/>
    </source>
</evidence>
<keyword evidence="12" id="KW-1185">Reference proteome</keyword>
<evidence type="ECO:0000256" key="5">
    <source>
        <dbReference type="ARBA" id="ARBA00022989"/>
    </source>
</evidence>
<comment type="subcellular location">
    <subcellularLocation>
        <location evidence="1">Membrane</location>
        <topology evidence="1">Single-pass membrane protein</topology>
    </subcellularLocation>
</comment>
<dbReference type="GO" id="GO:0005794">
    <property type="term" value="C:Golgi apparatus"/>
    <property type="evidence" value="ECO:0007669"/>
    <property type="project" value="TreeGrafter"/>
</dbReference>
<dbReference type="Pfam" id="PF14416">
    <property type="entry name" value="PMR5N"/>
    <property type="match status" value="1"/>
</dbReference>
<feature type="domain" description="Trichome birefringence-like N-terminal" evidence="10">
    <location>
        <begin position="75"/>
        <end position="128"/>
    </location>
</feature>
<feature type="domain" description="Trichome birefringence-like C-terminal" evidence="9">
    <location>
        <begin position="129"/>
        <end position="421"/>
    </location>
</feature>
<evidence type="ECO:0008006" key="13">
    <source>
        <dbReference type="Google" id="ProtNLM"/>
    </source>
</evidence>
<comment type="similarity">
    <text evidence="2">Belongs to the PC-esterase family. TBL subfamily.</text>
</comment>
<reference evidence="11" key="1">
    <citation type="submission" date="2021-08" db="EMBL/GenBank/DDBJ databases">
        <title>WGS assembly of Ceratopteris richardii.</title>
        <authorList>
            <person name="Marchant D.B."/>
            <person name="Chen G."/>
            <person name="Jenkins J."/>
            <person name="Shu S."/>
            <person name="Leebens-Mack J."/>
            <person name="Grimwood J."/>
            <person name="Schmutz J."/>
            <person name="Soltis P."/>
            <person name="Soltis D."/>
            <person name="Chen Z.-H."/>
        </authorList>
    </citation>
    <scope>NUCLEOTIDE SEQUENCE</scope>
    <source>
        <strain evidence="11">Whitten #5841</strain>
        <tissue evidence="11">Leaf</tissue>
    </source>
</reference>
<feature type="transmembrane region" description="Helical" evidence="8">
    <location>
        <begin position="6"/>
        <end position="25"/>
    </location>
</feature>
<dbReference type="EMBL" id="CM035439">
    <property type="protein sequence ID" value="KAH7284651.1"/>
    <property type="molecule type" value="Genomic_DNA"/>
</dbReference>
<dbReference type="InterPro" id="IPR029962">
    <property type="entry name" value="TBL"/>
</dbReference>
<dbReference type="InterPro" id="IPR026057">
    <property type="entry name" value="TBL_C"/>
</dbReference>
<accession>A0A8T2QMW1</accession>
<dbReference type="InterPro" id="IPR025846">
    <property type="entry name" value="TBL_N"/>
</dbReference>
<name>A0A8T2QMW1_CERRI</name>
<evidence type="ECO:0000256" key="6">
    <source>
        <dbReference type="ARBA" id="ARBA00023136"/>
    </source>
</evidence>
<keyword evidence="5 8" id="KW-1133">Transmembrane helix</keyword>
<evidence type="ECO:0000313" key="12">
    <source>
        <dbReference type="Proteomes" id="UP000825935"/>
    </source>
</evidence>
<evidence type="ECO:0000259" key="10">
    <source>
        <dbReference type="Pfam" id="PF14416"/>
    </source>
</evidence>
<evidence type="ECO:0000259" key="9">
    <source>
        <dbReference type="Pfam" id="PF13839"/>
    </source>
</evidence>
<feature type="region of interest" description="Disordered" evidence="7">
    <location>
        <begin position="376"/>
        <end position="396"/>
    </location>
</feature>
<dbReference type="PANTHER" id="PTHR32285:SF18">
    <property type="entry name" value="PROTEIN TRICHOME BIREFRINGENCE-LIKE 18"/>
    <property type="match status" value="1"/>
</dbReference>
<keyword evidence="3 8" id="KW-0812">Transmembrane</keyword>
<dbReference type="AlphaFoldDB" id="A0A8T2QMW1"/>
<evidence type="ECO:0000256" key="7">
    <source>
        <dbReference type="SAM" id="MobiDB-lite"/>
    </source>
</evidence>
<dbReference type="Proteomes" id="UP000825935">
    <property type="component" value="Chromosome 34"/>
</dbReference>
<keyword evidence="6 8" id="KW-0472">Membrane</keyword>
<dbReference type="OMA" id="NVHTNIM"/>
<dbReference type="PANTHER" id="PTHR32285">
    <property type="entry name" value="PROTEIN TRICHOME BIREFRINGENCE-LIKE 9-RELATED"/>
    <property type="match status" value="1"/>
</dbReference>
<sequence length="432" mass="48659">MKTGFRVVMLCVAAIGLITFELLVISERFRASVMSLRTTILFNLLRSLSSPSSSSLKLPTDSMQNESFHSTGQDACDLWSGRWVEDRRKKAVYNSTTCPVLTPTQDCEGNGRPDHDYVSWRWEPWGCQLPDFNAELFFRLLRGKSIAFVGDSVARNHMESLMCTLWQTEVPENRGSKRMQKWYFRAHSVTIIRIWSAWLVNVSSDAFDFAPANLTKLHLEQADMAFMDVLPGLDVMVISCGHWFAKQAAFVLGGRLVGGQLWGDRHLPSPALRSSDAFSMAMKTALTAITAHAQYKGLTILRTYSPDHYEGGAWNTGGSCTDKVRPLNVSQIVHSPYTDLMRRHQLEAFTAAQRNSKNSSKLRLLDITPVFAFRPDGHPGPYRSREPKVKKLGPHGEPPSQDCLHWCMPGPIDTWNDLLLQLLNRELPTIST</sequence>
<evidence type="ECO:0000256" key="4">
    <source>
        <dbReference type="ARBA" id="ARBA00022968"/>
    </source>
</evidence>
<dbReference type="GO" id="GO:0016020">
    <property type="term" value="C:membrane"/>
    <property type="evidence" value="ECO:0007669"/>
    <property type="project" value="UniProtKB-SubCell"/>
</dbReference>
<organism evidence="11 12">
    <name type="scientific">Ceratopteris richardii</name>
    <name type="common">Triangle waterfern</name>
    <dbReference type="NCBI Taxonomy" id="49495"/>
    <lineage>
        <taxon>Eukaryota</taxon>
        <taxon>Viridiplantae</taxon>
        <taxon>Streptophyta</taxon>
        <taxon>Embryophyta</taxon>
        <taxon>Tracheophyta</taxon>
        <taxon>Polypodiopsida</taxon>
        <taxon>Polypodiidae</taxon>
        <taxon>Polypodiales</taxon>
        <taxon>Pteridineae</taxon>
        <taxon>Pteridaceae</taxon>
        <taxon>Parkerioideae</taxon>
        <taxon>Ceratopteris</taxon>
    </lineage>
</organism>
<dbReference type="OrthoDB" id="630188at2759"/>
<evidence type="ECO:0000256" key="2">
    <source>
        <dbReference type="ARBA" id="ARBA00007727"/>
    </source>
</evidence>